<protein>
    <submittedName>
        <fullName evidence="1">Uncharacterized protein</fullName>
    </submittedName>
</protein>
<name>A0A134B4J8_9BACT</name>
<evidence type="ECO:0000313" key="2">
    <source>
        <dbReference type="Proteomes" id="UP000070531"/>
    </source>
</evidence>
<evidence type="ECO:0000313" key="1">
    <source>
        <dbReference type="EMBL" id="KXB74846.1"/>
    </source>
</evidence>
<reference evidence="1 2" key="1">
    <citation type="submission" date="2016-01" db="EMBL/GenBank/DDBJ databases">
        <authorList>
            <person name="Oliw E.H."/>
        </authorList>
    </citation>
    <scope>NUCLEOTIDE SEQUENCE [LARGE SCALE GENOMIC DNA]</scope>
    <source>
        <strain evidence="1 2">DNF00307</strain>
    </source>
</reference>
<proteinExistence type="predicted"/>
<dbReference type="Proteomes" id="UP000070531">
    <property type="component" value="Unassembled WGS sequence"/>
</dbReference>
<dbReference type="EMBL" id="LSDL01000138">
    <property type="protein sequence ID" value="KXB74846.1"/>
    <property type="molecule type" value="Genomic_DNA"/>
</dbReference>
<sequence>MVKVARGSSVLSYDRYWQIVLLLSHPRITLQFYNMSKNISLQII</sequence>
<dbReference type="AlphaFoldDB" id="A0A134B4J8"/>
<accession>A0A134B4J8</accession>
<gene>
    <name evidence="1" type="ORF">HMPREF1860_01954</name>
</gene>
<comment type="caution">
    <text evidence="1">The sequence shown here is derived from an EMBL/GenBank/DDBJ whole genome shotgun (WGS) entry which is preliminary data.</text>
</comment>
<organism evidence="1">
    <name type="scientific">Prevotella amnii</name>
    <dbReference type="NCBI Taxonomy" id="419005"/>
    <lineage>
        <taxon>Bacteria</taxon>
        <taxon>Pseudomonadati</taxon>
        <taxon>Bacteroidota</taxon>
        <taxon>Bacteroidia</taxon>
        <taxon>Bacteroidales</taxon>
        <taxon>Prevotellaceae</taxon>
        <taxon>Prevotella</taxon>
    </lineage>
</organism>
<dbReference type="STRING" id="419005.HMPREF1860_01954"/>